<feature type="transmembrane region" description="Helical" evidence="1">
    <location>
        <begin position="427"/>
        <end position="452"/>
    </location>
</feature>
<protein>
    <submittedName>
        <fullName evidence="3">Transmembrane protein 62</fullName>
    </submittedName>
</protein>
<keyword evidence="1" id="KW-0472">Membrane</keyword>
<keyword evidence="1" id="KW-1133">Transmembrane helix</keyword>
<dbReference type="InterPro" id="IPR029052">
    <property type="entry name" value="Metallo-depent_PP-like"/>
</dbReference>
<organism evidence="3 4">
    <name type="scientific">Tritrichomonas musculus</name>
    <dbReference type="NCBI Taxonomy" id="1915356"/>
    <lineage>
        <taxon>Eukaryota</taxon>
        <taxon>Metamonada</taxon>
        <taxon>Parabasalia</taxon>
        <taxon>Tritrichomonadida</taxon>
        <taxon>Tritrichomonadidae</taxon>
        <taxon>Tritrichomonas</taxon>
    </lineage>
</organism>
<dbReference type="Gene3D" id="3.60.21.10">
    <property type="match status" value="1"/>
</dbReference>
<feature type="domain" description="Calcineurin-like phosphoesterase" evidence="2">
    <location>
        <begin position="5"/>
        <end position="151"/>
    </location>
</feature>
<keyword evidence="4" id="KW-1185">Reference proteome</keyword>
<reference evidence="3 4" key="1">
    <citation type="submission" date="2024-04" db="EMBL/GenBank/DDBJ databases">
        <title>Tritrichomonas musculus Genome.</title>
        <authorList>
            <person name="Alves-Ferreira E."/>
            <person name="Grigg M."/>
            <person name="Lorenzi H."/>
            <person name="Galac M."/>
        </authorList>
    </citation>
    <scope>NUCLEOTIDE SEQUENCE [LARGE SCALE GENOMIC DNA]</scope>
    <source>
        <strain evidence="3 4">EAF2021</strain>
    </source>
</reference>
<proteinExistence type="predicted"/>
<dbReference type="SUPFAM" id="SSF56300">
    <property type="entry name" value="Metallo-dependent phosphatases"/>
    <property type="match status" value="1"/>
</dbReference>
<keyword evidence="1 3" id="KW-0812">Transmembrane</keyword>
<dbReference type="Proteomes" id="UP001470230">
    <property type="component" value="Unassembled WGS sequence"/>
</dbReference>
<feature type="transmembrane region" description="Helical" evidence="1">
    <location>
        <begin position="319"/>
        <end position="337"/>
    </location>
</feature>
<feature type="transmembrane region" description="Helical" evidence="1">
    <location>
        <begin position="492"/>
        <end position="516"/>
    </location>
</feature>
<name>A0ABR2L2W7_9EUKA</name>
<evidence type="ECO:0000313" key="4">
    <source>
        <dbReference type="Proteomes" id="UP001470230"/>
    </source>
</evidence>
<feature type="transmembrane region" description="Helical" evidence="1">
    <location>
        <begin position="387"/>
        <end position="407"/>
    </location>
</feature>
<feature type="transmembrane region" description="Helical" evidence="1">
    <location>
        <begin position="459"/>
        <end position="480"/>
    </location>
</feature>
<sequence>MIQDWELYKTLLKNLNISREKIIHVRGNHDVFKIAGINSKNHFGKDLFNYTNEDEFHFQTFFYNTESATMKFVLIHPYRFPIGPICYTAVDAFPTTKYYQKLTDILQKNDSDITFLVTHYPAIAFSPARSIEKVYSKSPNQRVVISGHWHKRMNTKVMHHGPTLELIISGMVKSYHIINIMTIDNKRVVNHQIDMNEAENYLITNPVPYEMNIGNGFFNAVDSELRVLAFLNEKENLPDLKFSIVSKFDKKIVIDQNSLNCEREIEKNVRLCSAPLGLKEGNYSLIKSGDWKGEMDFIIGNYIPPFYDNPPDCLPIWEWYYLFVFVAFFFAIAIFPYPKDIKKMLSDEQIPLMFDSKPNKKESFFCGFLTLHRILYHQASQFEVPKYLTFSILFSFFYILFLPLSFFEIEGNIGMLFSWGYICKQKVLWHFLGGEIGLRSIYFIIAPVLFLASFYSISAFSLWSTLVAVLYVLFNFRWFVSLIYKLIDMSGVFFALTSPVIYLPILLYYSLFKWIILTHNRRRSNSNENLDIL</sequence>
<dbReference type="InterPro" id="IPR004843">
    <property type="entry name" value="Calcineurin-like_PHP"/>
</dbReference>
<evidence type="ECO:0000256" key="1">
    <source>
        <dbReference type="SAM" id="Phobius"/>
    </source>
</evidence>
<gene>
    <name evidence="3" type="ORF">M9Y10_015685</name>
</gene>
<evidence type="ECO:0000313" key="3">
    <source>
        <dbReference type="EMBL" id="KAK8897720.1"/>
    </source>
</evidence>
<evidence type="ECO:0000259" key="2">
    <source>
        <dbReference type="Pfam" id="PF00149"/>
    </source>
</evidence>
<dbReference type="EMBL" id="JAPFFF010000002">
    <property type="protein sequence ID" value="KAK8897720.1"/>
    <property type="molecule type" value="Genomic_DNA"/>
</dbReference>
<dbReference type="Pfam" id="PF00149">
    <property type="entry name" value="Metallophos"/>
    <property type="match status" value="1"/>
</dbReference>
<comment type="caution">
    <text evidence="3">The sequence shown here is derived from an EMBL/GenBank/DDBJ whole genome shotgun (WGS) entry which is preliminary data.</text>
</comment>
<accession>A0ABR2L2W7</accession>